<sequence>MSETDLRQLWNDEYCKVDVYTHDGILVQFYQDMFDHCFYESYDRGARDKSILSLNRLEKILWIKEALLDKTAVLKKGWDRKTKTYTDDRRLTIVKDNYIVVILIFKNNKARFVTAYEVNDDDNLDLILGSPNW</sequence>
<keyword evidence="2" id="KW-1185">Reference proteome</keyword>
<evidence type="ECO:0000313" key="1">
    <source>
        <dbReference type="EMBL" id="MEM0541832.1"/>
    </source>
</evidence>
<proteinExistence type="predicted"/>
<name>A0ABU9N280_9FLAO</name>
<reference evidence="1 2" key="1">
    <citation type="submission" date="2024-03" db="EMBL/GenBank/DDBJ databases">
        <title>Two novel species of the genus Flavobacterium exhibiting potentially degradation of complex polysaccharides.</title>
        <authorList>
            <person name="Lian X."/>
        </authorList>
    </citation>
    <scope>NUCLEOTIDE SEQUENCE [LARGE SCALE GENOMIC DNA]</scope>
    <source>
        <strain evidence="2">j3</strain>
    </source>
</reference>
<gene>
    <name evidence="1" type="ORF">WFZ85_04345</name>
</gene>
<dbReference type="Proteomes" id="UP001460072">
    <property type="component" value="Unassembled WGS sequence"/>
</dbReference>
<dbReference type="EMBL" id="JBCGDO010000003">
    <property type="protein sequence ID" value="MEM0541832.1"/>
    <property type="molecule type" value="Genomic_DNA"/>
</dbReference>
<accession>A0ABU9N280</accession>
<evidence type="ECO:0000313" key="2">
    <source>
        <dbReference type="Proteomes" id="UP001460072"/>
    </source>
</evidence>
<dbReference type="RefSeq" id="WP_342695058.1">
    <property type="nucleotide sequence ID" value="NZ_JBCGDO010000003.1"/>
</dbReference>
<comment type="caution">
    <text evidence="1">The sequence shown here is derived from an EMBL/GenBank/DDBJ whole genome shotgun (WGS) entry which is preliminary data.</text>
</comment>
<protein>
    <submittedName>
        <fullName evidence="1">Uncharacterized protein</fullName>
    </submittedName>
</protein>
<organism evidence="1 2">
    <name type="scientific">Flavobacterium aureirubrum</name>
    <dbReference type="NCBI Taxonomy" id="3133147"/>
    <lineage>
        <taxon>Bacteria</taxon>
        <taxon>Pseudomonadati</taxon>
        <taxon>Bacteroidota</taxon>
        <taxon>Flavobacteriia</taxon>
        <taxon>Flavobacteriales</taxon>
        <taxon>Flavobacteriaceae</taxon>
        <taxon>Flavobacterium</taxon>
    </lineage>
</organism>